<gene>
    <name evidence="2" type="ORF">DYH56_07955</name>
</gene>
<evidence type="ECO:0000313" key="3">
    <source>
        <dbReference type="Proteomes" id="UP000263486"/>
    </source>
</evidence>
<name>A0ABX9KH13_9FUSO</name>
<keyword evidence="3" id="KW-1185">Reference proteome</keyword>
<dbReference type="InterPro" id="IPR052715">
    <property type="entry name" value="RAYT_transposase"/>
</dbReference>
<proteinExistence type="predicted"/>
<dbReference type="InterPro" id="IPR036515">
    <property type="entry name" value="Transposase_17_sf"/>
</dbReference>
<organism evidence="2 3">
    <name type="scientific">Psychrilyobacter piezotolerans</name>
    <dbReference type="NCBI Taxonomy" id="2293438"/>
    <lineage>
        <taxon>Bacteria</taxon>
        <taxon>Fusobacteriati</taxon>
        <taxon>Fusobacteriota</taxon>
        <taxon>Fusobacteriia</taxon>
        <taxon>Fusobacteriales</taxon>
        <taxon>Fusobacteriaceae</taxon>
        <taxon>Psychrilyobacter</taxon>
    </lineage>
</organism>
<dbReference type="Proteomes" id="UP000263486">
    <property type="component" value="Unassembled WGS sequence"/>
</dbReference>
<dbReference type="SUPFAM" id="SSF143422">
    <property type="entry name" value="Transposase IS200-like"/>
    <property type="match status" value="1"/>
</dbReference>
<dbReference type="PANTHER" id="PTHR36966">
    <property type="entry name" value="REP-ASSOCIATED TYROSINE TRANSPOSASE"/>
    <property type="match status" value="1"/>
</dbReference>
<dbReference type="SMART" id="SM01321">
    <property type="entry name" value="Y1_Tnp"/>
    <property type="match status" value="1"/>
</dbReference>
<evidence type="ECO:0000259" key="1">
    <source>
        <dbReference type="SMART" id="SM01321"/>
    </source>
</evidence>
<dbReference type="EMBL" id="QUAJ01000012">
    <property type="protein sequence ID" value="REI41147.1"/>
    <property type="molecule type" value="Genomic_DNA"/>
</dbReference>
<accession>A0ABX9KH13</accession>
<dbReference type="InterPro" id="IPR002686">
    <property type="entry name" value="Transposase_17"/>
</dbReference>
<sequence length="176" mass="21138">MIIMRDNCTYGRRSIRLKNYDYSKNGLYFITICTQNRGGIFGEIINGNMILNRLGKIVENEWNDLETKNINVSKYCLMPNHFHGIIEIKFDVGVIHELPLRENDMKSRRKMLIPKLIGKFKMLSTKKINILNNNTGKVWQRNYYEHIIRDEEEYARISDYIRNNPRNWKEDRFNCR</sequence>
<feature type="domain" description="Transposase IS200-like" evidence="1">
    <location>
        <begin position="23"/>
        <end position="164"/>
    </location>
</feature>
<dbReference type="PANTHER" id="PTHR36966:SF1">
    <property type="entry name" value="REP-ASSOCIATED TYROSINE TRANSPOSASE"/>
    <property type="match status" value="1"/>
</dbReference>
<comment type="caution">
    <text evidence="2">The sequence shown here is derived from an EMBL/GenBank/DDBJ whole genome shotgun (WGS) entry which is preliminary data.</text>
</comment>
<dbReference type="Gene3D" id="3.30.70.1290">
    <property type="entry name" value="Transposase IS200-like"/>
    <property type="match status" value="1"/>
</dbReference>
<protein>
    <recommendedName>
        <fullName evidence="1">Transposase IS200-like domain-containing protein</fullName>
    </recommendedName>
</protein>
<reference evidence="2 3" key="1">
    <citation type="submission" date="2018-08" db="EMBL/GenBank/DDBJ databases">
        <title>Draft genome sequence of Psychrilyobacter sp. strain SD5 isolated from Black Sea water.</title>
        <authorList>
            <person name="Yadav S."/>
            <person name="Villanueva L."/>
            <person name="Damste J.S.S."/>
        </authorList>
    </citation>
    <scope>NUCLEOTIDE SEQUENCE [LARGE SCALE GENOMIC DNA]</scope>
    <source>
        <strain evidence="2 3">SD5</strain>
    </source>
</reference>
<evidence type="ECO:0000313" key="2">
    <source>
        <dbReference type="EMBL" id="REI41147.1"/>
    </source>
</evidence>